<accession>A0AAP8NLE7</accession>
<keyword evidence="2" id="KW-0378">Hydrolase</keyword>
<dbReference type="GO" id="GO:0004252">
    <property type="term" value="F:serine-type endopeptidase activity"/>
    <property type="evidence" value="ECO:0007669"/>
    <property type="project" value="InterPro"/>
</dbReference>
<dbReference type="InterPro" id="IPR046449">
    <property type="entry name" value="DEGP_PDZ_sf"/>
</dbReference>
<dbReference type="InterPro" id="IPR001478">
    <property type="entry name" value="PDZ"/>
</dbReference>
<dbReference type="PRINTS" id="PR00834">
    <property type="entry name" value="PROTEASES2C"/>
</dbReference>
<reference evidence="5 6" key="1">
    <citation type="journal article" date="2017" name="BMC Genomics">
        <title>Genome sequencing of 39 Akkermansia muciniphila isolates reveals its population structure, genomic and functional diverisity, and global distribution in mammalian gut microbiotas.</title>
        <authorList>
            <person name="Guo X."/>
            <person name="Li S."/>
            <person name="Zhang J."/>
            <person name="Wu F."/>
            <person name="Li X."/>
            <person name="Wu D."/>
            <person name="Zhang M."/>
            <person name="Ou Z."/>
            <person name="Jie Z."/>
            <person name="Yan Q."/>
            <person name="Li P."/>
            <person name="Yi J."/>
            <person name="Peng Y."/>
        </authorList>
    </citation>
    <scope>NUCLEOTIDE SEQUENCE [LARGE SCALE GENOMIC DNA]</scope>
    <source>
        <strain evidence="5 6">GP43</strain>
    </source>
</reference>
<keyword evidence="1" id="KW-0645">Protease</keyword>
<dbReference type="InterPro" id="IPR043504">
    <property type="entry name" value="Peptidase_S1_PA_chymotrypsin"/>
</dbReference>
<evidence type="ECO:0000259" key="4">
    <source>
        <dbReference type="PROSITE" id="PS50106"/>
    </source>
</evidence>
<keyword evidence="3" id="KW-0720">Serine protease</keyword>
<dbReference type="EMBL" id="PJKN01000003">
    <property type="protein sequence ID" value="PNC56361.1"/>
    <property type="molecule type" value="Genomic_DNA"/>
</dbReference>
<name>A0AAP8NLE7_9BACT</name>
<evidence type="ECO:0000313" key="5">
    <source>
        <dbReference type="EMBL" id="PNC56361.1"/>
    </source>
</evidence>
<protein>
    <submittedName>
        <fullName evidence="5">2-alkenal reductase</fullName>
    </submittedName>
</protein>
<evidence type="ECO:0000256" key="2">
    <source>
        <dbReference type="ARBA" id="ARBA00022801"/>
    </source>
</evidence>
<dbReference type="Gene3D" id="2.30.42.10">
    <property type="match status" value="1"/>
</dbReference>
<feature type="domain" description="PDZ" evidence="4">
    <location>
        <begin position="278"/>
        <end position="312"/>
    </location>
</feature>
<proteinExistence type="predicted"/>
<evidence type="ECO:0000313" key="6">
    <source>
        <dbReference type="Proteomes" id="UP000235914"/>
    </source>
</evidence>
<dbReference type="Gene3D" id="3.20.190.20">
    <property type="match status" value="1"/>
</dbReference>
<dbReference type="Pfam" id="PF17815">
    <property type="entry name" value="PDZ_3"/>
    <property type="match status" value="1"/>
</dbReference>
<evidence type="ECO:0000256" key="3">
    <source>
        <dbReference type="ARBA" id="ARBA00022825"/>
    </source>
</evidence>
<dbReference type="InterPro" id="IPR009003">
    <property type="entry name" value="Peptidase_S1_PA"/>
</dbReference>
<evidence type="ECO:0000256" key="1">
    <source>
        <dbReference type="ARBA" id="ARBA00022670"/>
    </source>
</evidence>
<comment type="caution">
    <text evidence="5">The sequence shown here is derived from an EMBL/GenBank/DDBJ whole genome shotgun (WGS) entry which is preliminary data.</text>
</comment>
<dbReference type="InterPro" id="IPR041517">
    <property type="entry name" value="DEGP_PDZ"/>
</dbReference>
<gene>
    <name evidence="5" type="ORF">CXU09_07045</name>
</gene>
<dbReference type="RefSeq" id="WP_102735651.1">
    <property type="nucleotide sequence ID" value="NZ_PJKN01000003.1"/>
</dbReference>
<dbReference type="Pfam" id="PF13365">
    <property type="entry name" value="Trypsin_2"/>
    <property type="match status" value="1"/>
</dbReference>
<dbReference type="Proteomes" id="UP000235914">
    <property type="component" value="Unassembled WGS sequence"/>
</dbReference>
<dbReference type="GO" id="GO:0006508">
    <property type="term" value="P:proteolysis"/>
    <property type="evidence" value="ECO:0007669"/>
    <property type="project" value="UniProtKB-KW"/>
</dbReference>
<dbReference type="Gene3D" id="2.40.10.10">
    <property type="entry name" value="Trypsin-like serine proteases"/>
    <property type="match status" value="2"/>
</dbReference>
<organism evidence="5 6">
    <name type="scientific">Akkermansia muciniphila</name>
    <dbReference type="NCBI Taxonomy" id="239935"/>
    <lineage>
        <taxon>Bacteria</taxon>
        <taxon>Pseudomonadati</taxon>
        <taxon>Verrucomicrobiota</taxon>
        <taxon>Verrucomicrobiia</taxon>
        <taxon>Verrucomicrobiales</taxon>
        <taxon>Akkermansiaceae</taxon>
        <taxon>Akkermansia</taxon>
    </lineage>
</organism>
<dbReference type="SUPFAM" id="SSF50156">
    <property type="entry name" value="PDZ domain-like"/>
    <property type="match status" value="1"/>
</dbReference>
<dbReference type="InterPro" id="IPR001940">
    <property type="entry name" value="Peptidase_S1C"/>
</dbReference>
<dbReference type="PROSITE" id="PS50106">
    <property type="entry name" value="PDZ"/>
    <property type="match status" value="1"/>
</dbReference>
<sequence length="524" mass="57448">MIHSHTCFQGLCAVLAGAALSHADEPAVSISDFGVDKVMSGPIVSINDQYKGVVKIEMDSLTPDYATPWNTGRYQGGIGTGFLIGENAFMTNAHVVSNAERIYISMYGDSRKIPARVKFIAHDADLALLEADDPRPFKGIRPFEFSKNLPHLEDEVRVIGYPIGGNRLSVTRGVVSRIDFTTYAHPRNTEHLTIQVDAAINPGNSGGPVLMGNKVIGVAFQGLNNANNTGYVIPTPVIRHFLEDIKDGVYDGYVDMGIQAAPILNPAMRKAFGLPDDEKGVLIGKVLKGSSADGVLRNGDLLMKVDGYDVDSSAMIELDGQKISMKELIERCFKDDRLPLDIIRDGKPMKVEMVMKPSPSRDLLMAEYDKMPRYVVFGGLVFQPIQRNVLAAADISMLDVALDIRNYQEDGGCVDHEDMVIITKVLDDEVNARLSGSISNSIVEKINGVKVKGLTHAYELLYPENMPEYVVIELKNGERPLVFEGKAMETANKRISKTYNIPKNARLDSAIPGRQPGRNTTPAR</sequence>
<dbReference type="PANTHER" id="PTHR45980:SF9">
    <property type="entry name" value="PROTEASE DO-LIKE 10, MITOCHONDRIAL-RELATED"/>
    <property type="match status" value="1"/>
</dbReference>
<dbReference type="AlphaFoldDB" id="A0AAP8NLE7"/>
<dbReference type="PANTHER" id="PTHR45980">
    <property type="match status" value="1"/>
</dbReference>
<dbReference type="InterPro" id="IPR036034">
    <property type="entry name" value="PDZ_sf"/>
</dbReference>
<dbReference type="SUPFAM" id="SSF50494">
    <property type="entry name" value="Trypsin-like serine proteases"/>
    <property type="match status" value="1"/>
</dbReference>